<dbReference type="GO" id="GO:0005886">
    <property type="term" value="C:plasma membrane"/>
    <property type="evidence" value="ECO:0007669"/>
    <property type="project" value="UniProtKB-SubCell"/>
</dbReference>
<evidence type="ECO:0000313" key="8">
    <source>
        <dbReference type="EMBL" id="RCR70370.1"/>
    </source>
</evidence>
<evidence type="ECO:0000256" key="3">
    <source>
        <dbReference type="ARBA" id="ARBA00022692"/>
    </source>
</evidence>
<evidence type="ECO:0000259" key="7">
    <source>
        <dbReference type="Pfam" id="PF04024"/>
    </source>
</evidence>
<dbReference type="Proteomes" id="UP000253383">
    <property type="component" value="Unassembled WGS sequence"/>
</dbReference>
<dbReference type="RefSeq" id="WP_114405536.1">
    <property type="nucleotide sequence ID" value="NZ_QOWE01000005.1"/>
</dbReference>
<comment type="subcellular location">
    <subcellularLocation>
        <location evidence="1">Cell membrane</location>
        <topology evidence="1">Single-pass membrane protein</topology>
    </subcellularLocation>
</comment>
<evidence type="ECO:0000256" key="5">
    <source>
        <dbReference type="ARBA" id="ARBA00023136"/>
    </source>
</evidence>
<dbReference type="PANTHER" id="PTHR33885:SF3">
    <property type="entry name" value="PHAGE SHOCK PROTEIN C"/>
    <property type="match status" value="1"/>
</dbReference>
<evidence type="ECO:0000256" key="2">
    <source>
        <dbReference type="ARBA" id="ARBA00022475"/>
    </source>
</evidence>
<evidence type="ECO:0000256" key="1">
    <source>
        <dbReference type="ARBA" id="ARBA00004162"/>
    </source>
</evidence>
<keyword evidence="2" id="KW-1003">Cell membrane</keyword>
<dbReference type="Pfam" id="PF04024">
    <property type="entry name" value="PspC"/>
    <property type="match status" value="1"/>
</dbReference>
<evidence type="ECO:0000256" key="4">
    <source>
        <dbReference type="ARBA" id="ARBA00022989"/>
    </source>
</evidence>
<keyword evidence="9" id="KW-1185">Reference proteome</keyword>
<gene>
    <name evidence="8" type="ORF">DUE52_08210</name>
</gene>
<accession>A0A368JRS8</accession>
<keyword evidence="4 6" id="KW-1133">Transmembrane helix</keyword>
<protein>
    <submittedName>
        <fullName evidence="8">PspC domain-containing protein</fullName>
    </submittedName>
</protein>
<sequence length="78" mass="8853">MNTKQLHRIPSESMLGGVSAGLADYFGIDKVLVRIFFVLMVVIPNPVPTVLIYIVLWIIMPKGERYLTAHPDPHHQTR</sequence>
<dbReference type="OrthoDB" id="5772680at2"/>
<evidence type="ECO:0000256" key="6">
    <source>
        <dbReference type="SAM" id="Phobius"/>
    </source>
</evidence>
<comment type="caution">
    <text evidence="8">The sequence shown here is derived from an EMBL/GenBank/DDBJ whole genome shotgun (WGS) entry which is preliminary data.</text>
</comment>
<feature type="transmembrane region" description="Helical" evidence="6">
    <location>
        <begin position="35"/>
        <end position="59"/>
    </location>
</feature>
<keyword evidence="5 6" id="KW-0472">Membrane</keyword>
<dbReference type="PANTHER" id="PTHR33885">
    <property type="entry name" value="PHAGE SHOCK PROTEIN C"/>
    <property type="match status" value="1"/>
</dbReference>
<evidence type="ECO:0000313" key="9">
    <source>
        <dbReference type="Proteomes" id="UP000253383"/>
    </source>
</evidence>
<keyword evidence="3 6" id="KW-0812">Transmembrane</keyword>
<proteinExistence type="predicted"/>
<reference evidence="8 9" key="1">
    <citation type="submission" date="2018-07" db="EMBL/GenBank/DDBJ databases">
        <title>Genome analysis of Larkinella rosea.</title>
        <authorList>
            <person name="Zhou Z."/>
            <person name="Wang G."/>
        </authorList>
    </citation>
    <scope>NUCLEOTIDE SEQUENCE [LARGE SCALE GENOMIC DNA]</scope>
    <source>
        <strain evidence="9">zzj9</strain>
    </source>
</reference>
<organism evidence="8 9">
    <name type="scientific">Larkinella punicea</name>
    <dbReference type="NCBI Taxonomy" id="2315727"/>
    <lineage>
        <taxon>Bacteria</taxon>
        <taxon>Pseudomonadati</taxon>
        <taxon>Bacteroidota</taxon>
        <taxon>Cytophagia</taxon>
        <taxon>Cytophagales</taxon>
        <taxon>Spirosomataceae</taxon>
        <taxon>Larkinella</taxon>
    </lineage>
</organism>
<dbReference type="AlphaFoldDB" id="A0A368JRS8"/>
<feature type="domain" description="Phage shock protein PspC N-terminal" evidence="7">
    <location>
        <begin position="4"/>
        <end position="62"/>
    </location>
</feature>
<dbReference type="InterPro" id="IPR052027">
    <property type="entry name" value="PspC"/>
</dbReference>
<name>A0A368JRS8_9BACT</name>
<dbReference type="EMBL" id="QOWE01000005">
    <property type="protein sequence ID" value="RCR70370.1"/>
    <property type="molecule type" value="Genomic_DNA"/>
</dbReference>
<dbReference type="InterPro" id="IPR007168">
    <property type="entry name" value="Phageshock_PspC_N"/>
</dbReference>